<feature type="transmembrane region" description="Helical" evidence="2">
    <location>
        <begin position="23"/>
        <end position="50"/>
    </location>
</feature>
<evidence type="ECO:0000256" key="2">
    <source>
        <dbReference type="SAM" id="Phobius"/>
    </source>
</evidence>
<keyword evidence="2" id="KW-0812">Transmembrane</keyword>
<organism evidence="3">
    <name type="scientific">marine metagenome</name>
    <dbReference type="NCBI Taxonomy" id="408172"/>
    <lineage>
        <taxon>unclassified sequences</taxon>
        <taxon>metagenomes</taxon>
        <taxon>ecological metagenomes</taxon>
    </lineage>
</organism>
<name>A0A381SHB6_9ZZZZ</name>
<feature type="region of interest" description="Disordered" evidence="1">
    <location>
        <begin position="175"/>
        <end position="194"/>
    </location>
</feature>
<evidence type="ECO:0000256" key="1">
    <source>
        <dbReference type="SAM" id="MobiDB-lite"/>
    </source>
</evidence>
<evidence type="ECO:0000313" key="3">
    <source>
        <dbReference type="EMBL" id="SVA03482.1"/>
    </source>
</evidence>
<reference evidence="3" key="1">
    <citation type="submission" date="2018-05" db="EMBL/GenBank/DDBJ databases">
        <authorList>
            <person name="Lanie J.A."/>
            <person name="Ng W.-L."/>
            <person name="Kazmierczak K.M."/>
            <person name="Andrzejewski T.M."/>
            <person name="Davidsen T.M."/>
            <person name="Wayne K.J."/>
            <person name="Tettelin H."/>
            <person name="Glass J.I."/>
            <person name="Rusch D."/>
            <person name="Podicherti R."/>
            <person name="Tsui H.-C.T."/>
            <person name="Winkler M.E."/>
        </authorList>
    </citation>
    <scope>NUCLEOTIDE SEQUENCE</scope>
</reference>
<dbReference type="EMBL" id="UINC01003115">
    <property type="protein sequence ID" value="SVA03482.1"/>
    <property type="molecule type" value="Genomic_DNA"/>
</dbReference>
<dbReference type="AlphaFoldDB" id="A0A381SHB6"/>
<accession>A0A381SHB6</accession>
<keyword evidence="2" id="KW-1133">Transmembrane helix</keyword>
<proteinExistence type="predicted"/>
<gene>
    <name evidence="3" type="ORF">METZ01_LOCUS56336</name>
</gene>
<sequence length="212" mass="23050">MVTGANTALGTALNKLKELKDNILGGVLSIPIVQTALVTAAHIIIVVNILKIIKKLPAKISSLQSELLTIAGLAIGTAAYNKAFEKLNNSKMGQELIKQGKNLKEFADTTRDIVYTTSVMSDRAKKIAANLPNIVVDEVTGKVSEVAQNVLTPTDAPELEELSELPLNTKMMEQREKNKSKYIVGPDSRGPDYEVPDLQLERDVVEITKSQL</sequence>
<protein>
    <submittedName>
        <fullName evidence="3">Uncharacterized protein</fullName>
    </submittedName>
</protein>
<keyword evidence="2" id="KW-0472">Membrane</keyword>